<dbReference type="RefSeq" id="WP_023524897.1">
    <property type="nucleotide sequence ID" value="NZ_JPGK01000004.1"/>
</dbReference>
<keyword evidence="1" id="KW-1277">Toxin-antitoxin system</keyword>
<reference evidence="2" key="1">
    <citation type="submission" date="2017-12" db="EMBL/GenBank/DDBJ databases">
        <authorList>
            <consortium name="SysMetEx"/>
        </authorList>
    </citation>
    <scope>NUCLEOTIDE SEQUENCE</scope>
    <source>
        <strain evidence="2">Pb_238</strain>
    </source>
</reference>
<name>A0A2I2MI96_9BACT</name>
<dbReference type="InterPro" id="IPR035093">
    <property type="entry name" value="RelE/ParE_toxin_dom_sf"/>
</dbReference>
<evidence type="ECO:0000313" key="2">
    <source>
        <dbReference type="EMBL" id="SOU93405.1"/>
    </source>
</evidence>
<dbReference type="EMBL" id="LT966316">
    <property type="protein sequence ID" value="SOU93405.1"/>
    <property type="molecule type" value="Genomic_DNA"/>
</dbReference>
<organism evidence="2">
    <name type="scientific">Leptospirillum ferriphilum</name>
    <dbReference type="NCBI Taxonomy" id="178606"/>
    <lineage>
        <taxon>Bacteria</taxon>
        <taxon>Pseudomonadati</taxon>
        <taxon>Nitrospirota</taxon>
        <taxon>Nitrospiria</taxon>
        <taxon>Nitrospirales</taxon>
        <taxon>Nitrospiraceae</taxon>
        <taxon>Leptospirillum</taxon>
    </lineage>
</organism>
<gene>
    <name evidence="2" type="ORF">LFTS_02055</name>
</gene>
<dbReference type="AlphaFoldDB" id="A0A2I2MI96"/>
<accession>A0A2I2MI96</accession>
<dbReference type="Gene3D" id="3.30.2310.20">
    <property type="entry name" value="RelE-like"/>
    <property type="match status" value="1"/>
</dbReference>
<proteinExistence type="predicted"/>
<sequence>MIRLLEPAAQELDQAITWYNAQAPGLGDVFLIEVTKVFGLIERNPEAWHPLSESARRYRMARFPYGIIYTTDRNDLLVLAVAHLHRQPNYWRDRKKKTGG</sequence>
<dbReference type="InterPro" id="IPR007712">
    <property type="entry name" value="RelE/ParE_toxin"/>
</dbReference>
<protein>
    <submittedName>
        <fullName evidence="2">ParE toxin of type II toxin-antitoxin system, parDE</fullName>
    </submittedName>
</protein>
<dbReference type="Pfam" id="PF05016">
    <property type="entry name" value="ParE_toxin"/>
    <property type="match status" value="1"/>
</dbReference>
<evidence type="ECO:0000256" key="1">
    <source>
        <dbReference type="ARBA" id="ARBA00022649"/>
    </source>
</evidence>